<dbReference type="InterPro" id="IPR015797">
    <property type="entry name" value="NUDIX_hydrolase-like_dom_sf"/>
</dbReference>
<dbReference type="PROSITE" id="PS00893">
    <property type="entry name" value="NUDIX_BOX"/>
    <property type="match status" value="1"/>
</dbReference>
<reference evidence="6" key="1">
    <citation type="journal article" date="2019" name="Int. J. Syst. Evol. Microbiol.">
        <title>The Global Catalogue of Microorganisms (GCM) 10K type strain sequencing project: providing services to taxonomists for standard genome sequencing and annotation.</title>
        <authorList>
            <consortium name="The Broad Institute Genomics Platform"/>
            <consortium name="The Broad Institute Genome Sequencing Center for Infectious Disease"/>
            <person name="Wu L."/>
            <person name="Ma J."/>
        </authorList>
    </citation>
    <scope>NUCLEOTIDE SEQUENCE [LARGE SCALE GENOMIC DNA]</scope>
    <source>
        <strain evidence="6">CGMCC 1.12286</strain>
    </source>
</reference>
<name>A0ABW4JEA7_9BACL</name>
<dbReference type="Pfam" id="PF00293">
    <property type="entry name" value="NUDIX"/>
    <property type="match status" value="1"/>
</dbReference>
<dbReference type="PRINTS" id="PR00502">
    <property type="entry name" value="NUDIXFAMILY"/>
</dbReference>
<dbReference type="PROSITE" id="PS51462">
    <property type="entry name" value="NUDIX"/>
    <property type="match status" value="1"/>
</dbReference>
<evidence type="ECO:0000259" key="4">
    <source>
        <dbReference type="PROSITE" id="PS51462"/>
    </source>
</evidence>
<dbReference type="EMBL" id="JBHUCX010000020">
    <property type="protein sequence ID" value="MFD1674729.1"/>
    <property type="molecule type" value="Genomic_DNA"/>
</dbReference>
<dbReference type="InterPro" id="IPR000086">
    <property type="entry name" value="NUDIX_hydrolase_dom"/>
</dbReference>
<dbReference type="PANTHER" id="PTHR43046:SF2">
    <property type="entry name" value="8-OXO-DGTP DIPHOSPHATASE-RELATED"/>
    <property type="match status" value="1"/>
</dbReference>
<dbReference type="Gene3D" id="3.90.79.10">
    <property type="entry name" value="Nucleoside Triphosphate Pyrophosphohydrolase"/>
    <property type="match status" value="1"/>
</dbReference>
<dbReference type="SUPFAM" id="SSF55811">
    <property type="entry name" value="Nudix"/>
    <property type="match status" value="1"/>
</dbReference>
<evidence type="ECO:0000313" key="5">
    <source>
        <dbReference type="EMBL" id="MFD1674729.1"/>
    </source>
</evidence>
<accession>A0ABW4JEA7</accession>
<evidence type="ECO:0000313" key="6">
    <source>
        <dbReference type="Proteomes" id="UP001597079"/>
    </source>
</evidence>
<keyword evidence="6" id="KW-1185">Reference proteome</keyword>
<proteinExistence type="inferred from homology"/>
<evidence type="ECO:0000256" key="2">
    <source>
        <dbReference type="ARBA" id="ARBA00022801"/>
    </source>
</evidence>
<protein>
    <submittedName>
        <fullName evidence="5">NUDIX domain-containing protein</fullName>
    </submittedName>
</protein>
<gene>
    <name evidence="5" type="ORF">ACFSB2_08445</name>
</gene>
<organism evidence="5 6">
    <name type="scientific">Alicyclobacillus fodiniaquatilis</name>
    <dbReference type="NCBI Taxonomy" id="1661150"/>
    <lineage>
        <taxon>Bacteria</taxon>
        <taxon>Bacillati</taxon>
        <taxon>Bacillota</taxon>
        <taxon>Bacilli</taxon>
        <taxon>Bacillales</taxon>
        <taxon>Alicyclobacillaceae</taxon>
        <taxon>Alicyclobacillus</taxon>
    </lineage>
</organism>
<evidence type="ECO:0000256" key="1">
    <source>
        <dbReference type="ARBA" id="ARBA00001946"/>
    </source>
</evidence>
<dbReference type="Proteomes" id="UP001597079">
    <property type="component" value="Unassembled WGS sequence"/>
</dbReference>
<comment type="cofactor">
    <cofactor evidence="1">
        <name>Mg(2+)</name>
        <dbReference type="ChEBI" id="CHEBI:18420"/>
    </cofactor>
</comment>
<comment type="similarity">
    <text evidence="3">Belongs to the Nudix hydrolase family.</text>
</comment>
<comment type="caution">
    <text evidence="5">The sequence shown here is derived from an EMBL/GenBank/DDBJ whole genome shotgun (WGS) entry which is preliminary data.</text>
</comment>
<sequence>MAMSDYIRNLRDKVGAELLLLPVVGAIVRNEDGQVLLQRRSDNGQWGIPGGIIDPGEAPAQTVVREILEETGLVVRPQRLIGVFGGEDARFIYPNGHQVEPTILLFECEVVAGHLSCDDGESLELQFFHPHAITKLSGFNNTHFARLLDTPFQWDEQWLDKNELSSNPKRT</sequence>
<dbReference type="RefSeq" id="WP_377942583.1">
    <property type="nucleotide sequence ID" value="NZ_JBHUCX010000020.1"/>
</dbReference>
<dbReference type="PANTHER" id="PTHR43046">
    <property type="entry name" value="GDP-MANNOSE MANNOSYL HYDROLASE"/>
    <property type="match status" value="1"/>
</dbReference>
<dbReference type="InterPro" id="IPR020476">
    <property type="entry name" value="Nudix_hydrolase"/>
</dbReference>
<evidence type="ECO:0000256" key="3">
    <source>
        <dbReference type="RuleBase" id="RU003476"/>
    </source>
</evidence>
<dbReference type="InterPro" id="IPR020084">
    <property type="entry name" value="NUDIX_hydrolase_CS"/>
</dbReference>
<keyword evidence="2 3" id="KW-0378">Hydrolase</keyword>
<feature type="domain" description="Nudix hydrolase" evidence="4">
    <location>
        <begin position="19"/>
        <end position="152"/>
    </location>
</feature>